<name>A0AB39WG08_9FLAO</name>
<protein>
    <submittedName>
        <fullName evidence="1">DUF5958 family protein</fullName>
    </submittedName>
</protein>
<accession>A0AB39WG08</accession>
<dbReference type="InterPro" id="IPR046002">
    <property type="entry name" value="DUF5958"/>
</dbReference>
<proteinExistence type="predicted"/>
<gene>
    <name evidence="1" type="ORF">AB3G32_09285</name>
</gene>
<sequence length="133" mass="15617">MTTLERQINLIAQNITEFDKGQKLILKSSEFDFKITFAILKNFIFNSIRDKSNYNSDSYQRAIVSIPIKQTFTPVVILNKFSTKIAFKILSELPENEYEKIIISLLWIFKITDTERRETECKNGCGHYWHSIT</sequence>
<dbReference type="RefSeq" id="WP_369764635.1">
    <property type="nucleotide sequence ID" value="NZ_CP165627.1"/>
</dbReference>
<evidence type="ECO:0000313" key="1">
    <source>
        <dbReference type="EMBL" id="XDV00525.1"/>
    </source>
</evidence>
<reference evidence="1" key="1">
    <citation type="submission" date="2024-07" db="EMBL/GenBank/DDBJ databases">
        <authorList>
            <person name="Biller S.J."/>
        </authorList>
    </citation>
    <scope>NUCLEOTIDE SEQUENCE</scope>
    <source>
        <strain evidence="1">WC2429</strain>
    </source>
</reference>
<dbReference type="Pfam" id="PF19383">
    <property type="entry name" value="DUF5958"/>
    <property type="match status" value="1"/>
</dbReference>
<organism evidence="1">
    <name type="scientific">Flavobacterium sp. WC2429</name>
    <dbReference type="NCBI Taxonomy" id="3234140"/>
    <lineage>
        <taxon>Bacteria</taxon>
        <taxon>Pseudomonadati</taxon>
        <taxon>Bacteroidota</taxon>
        <taxon>Flavobacteriia</taxon>
        <taxon>Flavobacteriales</taxon>
        <taxon>Flavobacteriaceae</taxon>
        <taxon>Flavobacterium</taxon>
    </lineage>
</organism>
<dbReference type="EMBL" id="CP165627">
    <property type="protein sequence ID" value="XDV00525.1"/>
    <property type="molecule type" value="Genomic_DNA"/>
</dbReference>
<dbReference type="AlphaFoldDB" id="A0AB39WG08"/>